<feature type="compositionally biased region" description="Polar residues" evidence="4">
    <location>
        <begin position="1713"/>
        <end position="1732"/>
    </location>
</feature>
<feature type="region of interest" description="Disordered" evidence="4">
    <location>
        <begin position="1"/>
        <end position="24"/>
    </location>
</feature>
<dbReference type="InterPro" id="IPR003599">
    <property type="entry name" value="Ig_sub"/>
</dbReference>
<feature type="compositionally biased region" description="Low complexity" evidence="4">
    <location>
        <begin position="2045"/>
        <end position="2055"/>
    </location>
</feature>
<dbReference type="SUPFAM" id="SSF46966">
    <property type="entry name" value="Spectrin repeat"/>
    <property type="match status" value="1"/>
</dbReference>
<sequence length="2334" mass="264934">MSPAIESTPSSGRRVNKKRTYSSTSYDSTLLTPVADNSRNEPSPLSTVVIKSKNTKIIVSLLEVVNQRCLQVQEIQPPIAYIGKSFEEALKLRDIHEAVLKNVESKQSPVRELLRQADEGNSGQNHLASTSNEDMAVLGATWDDLKMLLHKRKVILEKNTNFQAHYLDFQHRADELIALCKSKDKRHRKSTAKLNEVILELASAKKSMLETCVCALQDGELLSEELLALWNKKLLPNSTPNKFKETTSISIEQVDDLLEVLHGKRIEATKLYEERLGSLKINTDYIDLATEITELEKALDTRIKTVDSMEIGKNLKESRHMLEELESLKKEHDSLIVDRIKTVTNESNRFADLDKDDLNQKTSVRAYNLLERSTEYQQLIDARKYTLSKGADYYATVENTKGIMSGLIKNNQNQGEDVNDGHTDHEKVLDSLSTHVQNVRRLSQPLITSIRQDIYTIPAKKDNDEKEILRSLKELESNYRDVLSGYRDSIKKKDTILRDRFRLRNEITEFLQANSTIGNTFNSAKEFSDRTLLFCDEVRPQLEDKSKKQVSGGGVVALVSGTKEEQDFIKDLRVRLDQRRGLADKYLLFFTRLHNFENTMNNNVASPEKIKRAYLTLVEAERINLKPELIIGKENAFLKSNMKKNIFAVMENYRGRRRRKSIRVDVEEREEYRIRYSLSPTSSEATTMTRVTRKYVSNLKETIAELKKYEDDISPPFIEGKRPDEILARLREKLERLDNMQAPKFNELKEEIQDFISQVSLSEENKSKLTEVEKKMVEIEDNYSLLAEKTVHSKTIVNLLVVFFKNFTELSQNVHKAYNPSVKGSRDLTEEEEIRLSESVQSVKSFRDDILEKITQRNDPEYERDRRVLKTLFNNLERELIEFRKIRSRRMETVLHEERETRIKDLRQRMRETDVRVKEASKTLTSSRKSMSRDLDLPVLYTFENFADGSFSTTFRDLERRMREILKEDEELRTQVPAEYVKSDLALLRDQLIKHWNELRLFYEKSRDQIQSAKNYYALTERIERFISVSEDKIKFWKSRPPTRECSTEIRDYYQKCRKEVVNDLLVRLIAEAGLLFGPEGAVDRTVSVQQRLNKVIDDLKELSEGPLERNPPEIEFPLSDAIEGEDMSYLLKAKIHRKPDEGYEVQWFKDGSAVSPPSVVRKSENGWLTRKLTSPNSNPSEWKVRVMSKNSGLSTESSCKIGPQSAPFWASKPPQFLEVNERDDPNAPKSKKAIKVECEVGGTPKPNVEWFMDGIPADKRKVLILEEEQIGGKYIKHTLTLPRNDQFALTKNIEMKAKNTYGQISHVTSIVRIVSAPKFTLPLIDLELEKEPQVLELKCRVIGIPRPDLYWFKDGRSVNYDNANVTSFYDGNEAIFMVDPFMEGKYAVKAVNTAGEASSSAKVSIEHPLKKPTITTHLKDQTIPKGCHMADLEIDVEGHPKPDLTWYKNGIPFNSKNFCEEILDKDNHVHRKITLKNLTRGENTQIKVKALNEVGECESFCSLFSPKEEVVPKIVVEELENPKLKSESFLHIVTPPSKPPILEKPKEYKTYDYGSRLSKILTSHAEEKKALEENSTLPSTFITKVIKSETQRTSSRSSDLKPIISRNEVLNTSAEKKFEPPPSPKFERFQSYSKLHDRSSLIPSPSPTIAPTPTTIPTFEKPEKMKENVLTSTCSQTGIFKTITQTEQELNKKRESSTLQKMATTTTATNLLPKSSSEVKAAMSSTSTQRASLIPRLDPIKKPEIPKKPTNLSSIMSSSNFGSSRSVDEQKSTTTTTNTTSQQRNFTSTRSSSFVSDSNRKNQSSSSKSSFWTPPTSPYSSKRSTELSNFNQYKPPRFVVPLDETNTFEGKPVEFRATVSGVPAPEIIWRLNDLALDKTSYTVHGCDTVLTLNNLSPKDSGRVSCVAVNPRGTAVSTANLIVEIAPPELIQGLDGFKEIETGTRLTLEVVLGRVEGDEESDGTKLKFYDVVWTKNGEQIPSPKEEARMKSYRKGNVLTLIIFRVKECDSGNYEVTIKKPSTSLSSSCNVKVVPEGHLSRESTPSTSIYTSTKASTTASKDLSLKGFRKISMPQTFKIKSPDQFRPSLSVLGGGGGAERGSNSSWETRGEIHRHEEHQDSSKSPIPSSGSLQSHTLQTSSNTSNINSTTWTSSNRGILSGSSRTSSRHVSTEDEGNQVIDEEEEEDRIMYPSSIQAILKKNEFKDIGSAANELKKNFLSSLYSNADNNSTTSSTTINYTISKSREVEDIVTSAQIFRESPAYVPPAWTTGMTSKTVTNNSNNNTAPINIQSLAATLANSRTAYSAPNSRGRTPEPRKWESPKYESFRSGFHRKY</sequence>
<dbReference type="SUPFAM" id="SSF48726">
    <property type="entry name" value="Immunoglobulin"/>
    <property type="match status" value="4"/>
</dbReference>
<evidence type="ECO:0000256" key="4">
    <source>
        <dbReference type="SAM" id="MobiDB-lite"/>
    </source>
</evidence>
<dbReference type="InterPro" id="IPR036179">
    <property type="entry name" value="Ig-like_dom_sf"/>
</dbReference>
<dbReference type="InterPro" id="IPR003598">
    <property type="entry name" value="Ig_sub2"/>
</dbReference>
<keyword evidence="1" id="KW-1015">Disulfide bond</keyword>
<dbReference type="InterPro" id="IPR013098">
    <property type="entry name" value="Ig_I-set"/>
</dbReference>
<protein>
    <submittedName>
        <fullName evidence="6">Putative LOC100678104 [Nasonia vitripennis]</fullName>
    </submittedName>
</protein>
<name>A0A0K2T7G7_LEPSM</name>
<feature type="region of interest" description="Disordered" evidence="4">
    <location>
        <begin position="2035"/>
        <end position="2055"/>
    </location>
</feature>
<dbReference type="SMART" id="SM00409">
    <property type="entry name" value="IG"/>
    <property type="match status" value="3"/>
</dbReference>
<dbReference type="Gene3D" id="2.60.40.10">
    <property type="entry name" value="Immunoglobulins"/>
    <property type="match status" value="5"/>
</dbReference>
<feature type="region of interest" description="Disordered" evidence="4">
    <location>
        <begin position="2300"/>
        <end position="2334"/>
    </location>
</feature>
<feature type="domain" description="Ig-like" evidence="5">
    <location>
        <begin position="1837"/>
        <end position="1922"/>
    </location>
</feature>
<feature type="domain" description="Ig-like" evidence="5">
    <location>
        <begin position="1318"/>
        <end position="1405"/>
    </location>
</feature>
<evidence type="ECO:0000313" key="6">
    <source>
        <dbReference type="EMBL" id="CDW21938.1"/>
    </source>
</evidence>
<organism evidence="6">
    <name type="scientific">Lepeophtheirus salmonis</name>
    <name type="common">Salmon louse</name>
    <name type="synonym">Caligus salmonis</name>
    <dbReference type="NCBI Taxonomy" id="72036"/>
    <lineage>
        <taxon>Eukaryota</taxon>
        <taxon>Metazoa</taxon>
        <taxon>Ecdysozoa</taxon>
        <taxon>Arthropoda</taxon>
        <taxon>Crustacea</taxon>
        <taxon>Multicrustacea</taxon>
        <taxon>Hexanauplia</taxon>
        <taxon>Copepoda</taxon>
        <taxon>Siphonostomatoida</taxon>
        <taxon>Caligidae</taxon>
        <taxon>Lepeophtheirus</taxon>
    </lineage>
</organism>
<feature type="compositionally biased region" description="Basic and acidic residues" evidence="4">
    <location>
        <begin position="1739"/>
        <end position="1748"/>
    </location>
</feature>
<keyword evidence="2" id="KW-0393">Immunoglobulin domain</keyword>
<dbReference type="PANTHER" id="PTHR47633">
    <property type="entry name" value="IMMUNOGLOBULIN"/>
    <property type="match status" value="1"/>
</dbReference>
<feature type="region of interest" description="Disordered" evidence="4">
    <location>
        <begin position="1713"/>
        <end position="1828"/>
    </location>
</feature>
<feature type="domain" description="Ig-like" evidence="5">
    <location>
        <begin position="1215"/>
        <end position="1255"/>
    </location>
</feature>
<feature type="compositionally biased region" description="Basic and acidic residues" evidence="4">
    <location>
        <begin position="2311"/>
        <end position="2325"/>
    </location>
</feature>
<reference evidence="6" key="1">
    <citation type="submission" date="2014-05" db="EMBL/GenBank/DDBJ databases">
        <authorList>
            <person name="Chronopoulou M."/>
        </authorList>
    </citation>
    <scope>NUCLEOTIDE SEQUENCE</scope>
    <source>
        <tissue evidence="6">Whole organism</tissue>
    </source>
</reference>
<keyword evidence="3" id="KW-0175">Coiled coil</keyword>
<feature type="region of interest" description="Disordered" evidence="4">
    <location>
        <begin position="2078"/>
        <end position="2185"/>
    </location>
</feature>
<feature type="compositionally biased region" description="Low complexity" evidence="4">
    <location>
        <begin position="2121"/>
        <end position="2168"/>
    </location>
</feature>
<dbReference type="PROSITE" id="PS50835">
    <property type="entry name" value="IG_LIKE"/>
    <property type="match status" value="3"/>
</dbReference>
<dbReference type="InterPro" id="IPR007110">
    <property type="entry name" value="Ig-like_dom"/>
</dbReference>
<feature type="compositionally biased region" description="Polar residues" evidence="4">
    <location>
        <begin position="2300"/>
        <end position="2310"/>
    </location>
</feature>
<evidence type="ECO:0000256" key="3">
    <source>
        <dbReference type="SAM" id="Coils"/>
    </source>
</evidence>
<feature type="compositionally biased region" description="Low complexity" evidence="4">
    <location>
        <begin position="1754"/>
        <end position="1766"/>
    </location>
</feature>
<feature type="compositionally biased region" description="Polar residues" evidence="4">
    <location>
        <begin position="1812"/>
        <end position="1828"/>
    </location>
</feature>
<feature type="compositionally biased region" description="Low complexity" evidence="4">
    <location>
        <begin position="1773"/>
        <end position="1811"/>
    </location>
</feature>
<dbReference type="FunFam" id="2.60.40.10:FF:000032">
    <property type="entry name" value="palladin isoform X1"/>
    <property type="match status" value="1"/>
</dbReference>
<dbReference type="PANTHER" id="PTHR47633:SF4">
    <property type="entry name" value="MYOPALLADIN ISOFORM X1"/>
    <property type="match status" value="1"/>
</dbReference>
<proteinExistence type="predicted"/>
<feature type="compositionally biased region" description="Acidic residues" evidence="4">
    <location>
        <begin position="2172"/>
        <end position="2185"/>
    </location>
</feature>
<feature type="compositionally biased region" description="Basic and acidic residues" evidence="4">
    <location>
        <begin position="2107"/>
        <end position="2120"/>
    </location>
</feature>
<dbReference type="Gene3D" id="1.20.58.60">
    <property type="match status" value="2"/>
</dbReference>
<evidence type="ECO:0000259" key="5">
    <source>
        <dbReference type="PROSITE" id="PS50835"/>
    </source>
</evidence>
<dbReference type="Pfam" id="PF07679">
    <property type="entry name" value="I-set"/>
    <property type="match status" value="4"/>
</dbReference>
<evidence type="ECO:0000256" key="1">
    <source>
        <dbReference type="ARBA" id="ARBA00023157"/>
    </source>
</evidence>
<dbReference type="EMBL" id="HACA01004577">
    <property type="protein sequence ID" value="CDW21938.1"/>
    <property type="molecule type" value="Transcribed_RNA"/>
</dbReference>
<feature type="coiled-coil region" evidence="3">
    <location>
        <begin position="745"/>
        <end position="789"/>
    </location>
</feature>
<dbReference type="InterPro" id="IPR013783">
    <property type="entry name" value="Ig-like_fold"/>
</dbReference>
<dbReference type="SMART" id="SM00408">
    <property type="entry name" value="IGc2"/>
    <property type="match status" value="1"/>
</dbReference>
<feature type="compositionally biased region" description="Polar residues" evidence="4">
    <location>
        <begin position="1"/>
        <end position="13"/>
    </location>
</feature>
<accession>A0A0K2T7G7</accession>
<evidence type="ECO:0000256" key="2">
    <source>
        <dbReference type="ARBA" id="ARBA00023319"/>
    </source>
</evidence>